<organism evidence="4 5">
    <name type="scientific">Puccinia coronata f. sp. avenae</name>
    <dbReference type="NCBI Taxonomy" id="200324"/>
    <lineage>
        <taxon>Eukaryota</taxon>
        <taxon>Fungi</taxon>
        <taxon>Dikarya</taxon>
        <taxon>Basidiomycota</taxon>
        <taxon>Pucciniomycotina</taxon>
        <taxon>Pucciniomycetes</taxon>
        <taxon>Pucciniales</taxon>
        <taxon>Pucciniaceae</taxon>
        <taxon>Puccinia</taxon>
    </lineage>
</organism>
<dbReference type="PANTHER" id="PTHR46529">
    <property type="entry name" value="TRNA WYBUTOSINE-SYNTHESIZING PROTEIN 4"/>
    <property type="match status" value="1"/>
</dbReference>
<accession>A0A2N5UD75</accession>
<evidence type="ECO:0000256" key="1">
    <source>
        <dbReference type="ARBA" id="ARBA00010703"/>
    </source>
</evidence>
<evidence type="ECO:0000313" key="4">
    <source>
        <dbReference type="EMBL" id="PLW35661.1"/>
    </source>
</evidence>
<keyword evidence="2" id="KW-0949">S-adenosyl-L-methionine</keyword>
<dbReference type="GO" id="GO:0031591">
    <property type="term" value="P:wybutosine biosynthetic process"/>
    <property type="evidence" value="ECO:0007669"/>
    <property type="project" value="TreeGrafter"/>
</dbReference>
<dbReference type="STRING" id="200324.A0A2N5UD75"/>
<dbReference type="PANTHER" id="PTHR46529:SF1">
    <property type="entry name" value="TRNA WYBUTOSINE-SYNTHESIZING PROTEIN 4"/>
    <property type="match status" value="1"/>
</dbReference>
<feature type="compositionally biased region" description="Polar residues" evidence="3">
    <location>
        <begin position="391"/>
        <end position="400"/>
    </location>
</feature>
<gene>
    <name evidence="4" type="ORF">PCANC_13820</name>
</gene>
<evidence type="ECO:0000256" key="3">
    <source>
        <dbReference type="SAM" id="MobiDB-lite"/>
    </source>
</evidence>
<comment type="similarity">
    <text evidence="1">Belongs to the methyltransferase superfamily. LCMT family.</text>
</comment>
<feature type="region of interest" description="Disordered" evidence="3">
    <location>
        <begin position="353"/>
        <end position="418"/>
    </location>
</feature>
<proteinExistence type="inferred from homology"/>
<evidence type="ECO:0000256" key="2">
    <source>
        <dbReference type="ARBA" id="ARBA00022691"/>
    </source>
</evidence>
<reference evidence="4 5" key="1">
    <citation type="submission" date="2017-11" db="EMBL/GenBank/DDBJ databases">
        <title>De novo assembly and phasing of dikaryotic genomes from two isolates of Puccinia coronata f. sp. avenae, the causal agent of oat crown rust.</title>
        <authorList>
            <person name="Miller M.E."/>
            <person name="Zhang Y."/>
            <person name="Omidvar V."/>
            <person name="Sperschneider J."/>
            <person name="Schwessinger B."/>
            <person name="Raley C."/>
            <person name="Palmer J.M."/>
            <person name="Garnica D."/>
            <person name="Upadhyaya N."/>
            <person name="Rathjen J."/>
            <person name="Taylor J.M."/>
            <person name="Park R.F."/>
            <person name="Dodds P.N."/>
            <person name="Hirsch C.D."/>
            <person name="Kianian S.F."/>
            <person name="Figueroa M."/>
        </authorList>
    </citation>
    <scope>NUCLEOTIDE SEQUENCE [LARGE SCALE GENOMIC DNA]</scope>
    <source>
        <strain evidence="4">12NC29</strain>
    </source>
</reference>
<keyword evidence="5" id="KW-1185">Reference proteome</keyword>
<name>A0A2N5UD75_9BASI</name>
<dbReference type="Proteomes" id="UP000235388">
    <property type="component" value="Unassembled WGS sequence"/>
</dbReference>
<dbReference type="GO" id="GO:0008175">
    <property type="term" value="F:tRNA methyltransferase activity"/>
    <property type="evidence" value="ECO:0007669"/>
    <property type="project" value="TreeGrafter"/>
</dbReference>
<comment type="caution">
    <text evidence="4">The sequence shown here is derived from an EMBL/GenBank/DDBJ whole genome shotgun (WGS) entry which is preliminary data.</text>
</comment>
<dbReference type="Gene3D" id="2.120.10.80">
    <property type="entry name" value="Kelch-type beta propeller"/>
    <property type="match status" value="1"/>
</dbReference>
<dbReference type="EMBL" id="PGCJ01000253">
    <property type="protein sequence ID" value="PLW35661.1"/>
    <property type="molecule type" value="Genomic_DNA"/>
</dbReference>
<dbReference type="SUPFAM" id="SSF117281">
    <property type="entry name" value="Kelch motif"/>
    <property type="match status" value="1"/>
</dbReference>
<dbReference type="AlphaFoldDB" id="A0A2N5UD75"/>
<dbReference type="InterPro" id="IPR015915">
    <property type="entry name" value="Kelch-typ_b-propeller"/>
</dbReference>
<sequence>MWSQSLTPNLASGKLLYWKPTCPYRPFWIDHRIYVASYLHIHQPSPVYPGTMLQQNHRYTDADTHQWRFQMNQKALLNHSRLSHPIILSVSRCSSIQTVQLPINPSTPSARLHHSSSLVFQDDQTACFFMFGGRSSPRVALADAYIIHCKTQTWTPVNPSAAENSWPPPRFRHVALSIQIKQSTYVSIHGGIGLEGAILTDVWLLDPNQSRWTQLIAVCDQGGTSRIGNNIKLAVAFGEDLGLEIRSDLPELVDLKLNGALVQRSSHQIAMWDEQNNTLIMSGGILDIGVITTEHQTSDQSAINLPQKGDSCRPGLKEALVIGGGATCFSFGSSFGTLAEILLDSDLRLAEHTDSSEKNESGFSPNLGGTFDHSPEDTWDQAEEVPRIGKLTSQRWTDATSAPACGIRYTGQDRPPPP</sequence>
<dbReference type="OrthoDB" id="203237at2759"/>
<dbReference type="Pfam" id="PF24681">
    <property type="entry name" value="Kelch_KLHDC2_KLHL20_DRC7"/>
    <property type="match status" value="1"/>
</dbReference>
<dbReference type="GO" id="GO:0030488">
    <property type="term" value="P:tRNA methylation"/>
    <property type="evidence" value="ECO:0007669"/>
    <property type="project" value="TreeGrafter"/>
</dbReference>
<protein>
    <submittedName>
        <fullName evidence="4">Uncharacterized protein</fullName>
    </submittedName>
</protein>
<evidence type="ECO:0000313" key="5">
    <source>
        <dbReference type="Proteomes" id="UP000235388"/>
    </source>
</evidence>